<dbReference type="RefSeq" id="WP_094450641.1">
    <property type="nucleotide sequence ID" value="NZ_NMVI01000015.1"/>
</dbReference>
<keyword evidence="3" id="KW-1133">Transmembrane helix</keyword>
<evidence type="ECO:0000256" key="2">
    <source>
        <dbReference type="SAM" id="MobiDB-lite"/>
    </source>
</evidence>
<evidence type="ECO:0000313" key="6">
    <source>
        <dbReference type="Proteomes" id="UP000216533"/>
    </source>
</evidence>
<evidence type="ECO:0000256" key="3">
    <source>
        <dbReference type="SAM" id="Phobius"/>
    </source>
</evidence>
<keyword evidence="3" id="KW-0472">Membrane</keyword>
<feature type="domain" description="Cell envelope-related transcriptional attenuator" evidence="4">
    <location>
        <begin position="114"/>
        <end position="256"/>
    </location>
</feature>
<dbReference type="PANTHER" id="PTHR33392:SF6">
    <property type="entry name" value="POLYISOPRENYL-TEICHOIC ACID--PEPTIDOGLYCAN TEICHOIC ACID TRANSFERASE TAGU"/>
    <property type="match status" value="1"/>
</dbReference>
<dbReference type="EMBL" id="NMVI01000015">
    <property type="protein sequence ID" value="OYN87976.1"/>
    <property type="molecule type" value="Genomic_DNA"/>
</dbReference>
<dbReference type="Proteomes" id="UP000216533">
    <property type="component" value="Unassembled WGS sequence"/>
</dbReference>
<evidence type="ECO:0000256" key="1">
    <source>
        <dbReference type="ARBA" id="ARBA00006068"/>
    </source>
</evidence>
<name>A0A255E8Y6_9ACTN</name>
<accession>A0A255E8Y6</accession>
<sequence length="351" mass="38440">MTEHDHTDEERLDDALLGDAEEPQAGRRRGRKFALIFFSGLLVIILGVVGVVAYYAYRADSALDQIKRTDLMPPTDSQVPRPEPRPAPEAGPPPVSFVLIGSDEGNISPNDPGRSDSLMVAHLSGDRKSAQLISIPRDLAVDIPGRGNQKINHAYAYGGAPLTVAAVEQLFGVRMDHVAVIDFEGFMELTTALGGVTVYNRTASTYAGYDFPRGEITIEGKEALTYVRQRYGLANGDFDRQARQRAVVAAILEKLASGDTIANPGKFGDAMAVLGRAMTVDNELGNDQIRDLALSIRMNPRDIRSMQVPVGFTGMRNGAWVADPDPEQLRLMSEALRNDSMEEYYQQDYPK</sequence>
<dbReference type="Pfam" id="PF03816">
    <property type="entry name" value="LytR_cpsA_psr"/>
    <property type="match status" value="1"/>
</dbReference>
<dbReference type="InterPro" id="IPR050922">
    <property type="entry name" value="LytR/CpsA/Psr_CW_biosynth"/>
</dbReference>
<dbReference type="NCBIfam" id="TIGR00350">
    <property type="entry name" value="lytR_cpsA_psr"/>
    <property type="match status" value="1"/>
</dbReference>
<reference evidence="5 6" key="1">
    <citation type="submission" date="2017-07" db="EMBL/GenBank/DDBJ databases">
        <title>Draft whole genome sequences of clinical Proprionibacteriaceae strains.</title>
        <authorList>
            <person name="Bernier A.-M."/>
            <person name="Bernard K."/>
            <person name="Domingo M.-C."/>
        </authorList>
    </citation>
    <scope>NUCLEOTIDE SEQUENCE [LARGE SCALE GENOMIC DNA]</scope>
    <source>
        <strain evidence="5 6">NML 160184</strain>
    </source>
</reference>
<organism evidence="5 6">
    <name type="scientific">Parenemella sanctibonifatiensis</name>
    <dbReference type="NCBI Taxonomy" id="2016505"/>
    <lineage>
        <taxon>Bacteria</taxon>
        <taxon>Bacillati</taxon>
        <taxon>Actinomycetota</taxon>
        <taxon>Actinomycetes</taxon>
        <taxon>Propionibacteriales</taxon>
        <taxon>Propionibacteriaceae</taxon>
        <taxon>Parenemella</taxon>
    </lineage>
</organism>
<feature type="compositionally biased region" description="Pro residues" evidence="2">
    <location>
        <begin position="85"/>
        <end position="95"/>
    </location>
</feature>
<evidence type="ECO:0000259" key="4">
    <source>
        <dbReference type="Pfam" id="PF03816"/>
    </source>
</evidence>
<feature type="transmembrane region" description="Helical" evidence="3">
    <location>
        <begin position="33"/>
        <end position="57"/>
    </location>
</feature>
<protein>
    <submittedName>
        <fullName evidence="5">Transcriptional regulator</fullName>
    </submittedName>
</protein>
<evidence type="ECO:0000313" key="5">
    <source>
        <dbReference type="EMBL" id="OYN87976.1"/>
    </source>
</evidence>
<proteinExistence type="inferred from homology"/>
<gene>
    <name evidence="5" type="ORF">CGZ92_06905</name>
</gene>
<comment type="similarity">
    <text evidence="1">Belongs to the LytR/CpsA/Psr (LCP) family.</text>
</comment>
<comment type="caution">
    <text evidence="5">The sequence shown here is derived from an EMBL/GenBank/DDBJ whole genome shotgun (WGS) entry which is preliminary data.</text>
</comment>
<dbReference type="PANTHER" id="PTHR33392">
    <property type="entry name" value="POLYISOPRENYL-TEICHOIC ACID--PEPTIDOGLYCAN TEICHOIC ACID TRANSFERASE TAGU"/>
    <property type="match status" value="1"/>
</dbReference>
<dbReference type="InterPro" id="IPR004474">
    <property type="entry name" value="LytR_CpsA_psr"/>
</dbReference>
<feature type="region of interest" description="Disordered" evidence="2">
    <location>
        <begin position="1"/>
        <end position="24"/>
    </location>
</feature>
<keyword evidence="3" id="KW-0812">Transmembrane</keyword>
<feature type="region of interest" description="Disordered" evidence="2">
    <location>
        <begin position="68"/>
        <end position="95"/>
    </location>
</feature>
<dbReference type="Gene3D" id="3.40.630.190">
    <property type="entry name" value="LCP protein"/>
    <property type="match status" value="1"/>
</dbReference>
<dbReference type="AlphaFoldDB" id="A0A255E8Y6"/>